<dbReference type="InterPro" id="IPR001709">
    <property type="entry name" value="Flavoprot_Pyr_Nucl_cyt_Rdtase"/>
</dbReference>
<dbReference type="InterPro" id="IPR039261">
    <property type="entry name" value="FNR_nucleotide-bd"/>
</dbReference>
<proteinExistence type="predicted"/>
<name>A0A4E0RB11_FASHE</name>
<dbReference type="InterPro" id="IPR017927">
    <property type="entry name" value="FAD-bd_FR_type"/>
</dbReference>
<dbReference type="SUPFAM" id="SSF52343">
    <property type="entry name" value="Ferredoxin reductase-like, C-terminal NADP-linked domain"/>
    <property type="match status" value="1"/>
</dbReference>
<dbReference type="InterPro" id="IPR023173">
    <property type="entry name" value="NADPH_Cyt_P450_Rdtase_alpha"/>
</dbReference>
<sequence>MEELCRTAETLSINPEESKISGSESETVNPGSLTLPKLVPSAIQISLSESTEPLSQHELLRLLPLPAQSSPLMSAQLTSLCRLTHGEAKIVYRATVVLEGDQCIRYDAGDSVGLLCANSDVDVKWLIDRIDFGEVEHADRPFYIKTTSSKAKGSLSWLVSEKLITARFLLTYCCEIHAPVTRRMTRVLAECCLRDNTMKASNFAPPSEQSLKLLKLSSREGSSLFDEYIREPNFTFMDLLASFPACRVPLAQLLDLLPRLQPRAYTIINPPETASCSTAQSLSIVFTRVDIPLASGCDAIGLRRYSHRMHGVCTGWLERLWNLRSPSSETIPLLGIYGRKNLNKFHLPNDVTKPVIMLGAGTGIAPFLCFIEEERRRRSDGRLPRRDFWLIYGCRSPITSLLFPEELAKALTDDVLSRICFCFSRYKMPTGGPKLISSSDSFTTLAARACFHSKARYVQHCVLPLDRSTKCLETHEQELMQWVLNRDATILVCGEARALAPAVREAWENLLELGLTGVKGAVLSESAVSIGQAYVKRMRSERRYLEDIWT</sequence>
<comment type="caution">
    <text evidence="6">The sequence shown here is derived from an EMBL/GenBank/DDBJ whole genome shotgun (WGS) entry which is preliminary data.</text>
</comment>
<dbReference type="GO" id="GO:0005829">
    <property type="term" value="C:cytosol"/>
    <property type="evidence" value="ECO:0007669"/>
    <property type="project" value="TreeGrafter"/>
</dbReference>
<dbReference type="GO" id="GO:0030586">
    <property type="term" value="F:[methionine synthase] reductase (NADPH) activity"/>
    <property type="evidence" value="ECO:0007669"/>
    <property type="project" value="TreeGrafter"/>
</dbReference>
<dbReference type="AlphaFoldDB" id="A0A4E0RB11"/>
<dbReference type="PANTHER" id="PTHR19384:SF84">
    <property type="entry name" value="METHIONINE SYNTHASE REDUCTASE"/>
    <property type="match status" value="1"/>
</dbReference>
<feature type="domain" description="FAD-binding FR-type" evidence="5">
    <location>
        <begin position="70"/>
        <end position="343"/>
    </location>
</feature>
<organism evidence="6 7">
    <name type="scientific">Fasciola hepatica</name>
    <name type="common">Liver fluke</name>
    <dbReference type="NCBI Taxonomy" id="6192"/>
    <lineage>
        <taxon>Eukaryota</taxon>
        <taxon>Metazoa</taxon>
        <taxon>Spiralia</taxon>
        <taxon>Lophotrochozoa</taxon>
        <taxon>Platyhelminthes</taxon>
        <taxon>Trematoda</taxon>
        <taxon>Digenea</taxon>
        <taxon>Plagiorchiida</taxon>
        <taxon>Echinostomata</taxon>
        <taxon>Echinostomatoidea</taxon>
        <taxon>Fasciolidae</taxon>
        <taxon>Fasciola</taxon>
    </lineage>
</organism>
<keyword evidence="3" id="KW-0274">FAD</keyword>
<dbReference type="InterPro" id="IPR003097">
    <property type="entry name" value="CysJ-like_FAD-binding"/>
</dbReference>
<dbReference type="EMBL" id="JXXN02007058">
    <property type="protein sequence ID" value="THD19198.1"/>
    <property type="molecule type" value="Genomic_DNA"/>
</dbReference>
<dbReference type="InterPro" id="IPR017938">
    <property type="entry name" value="Riboflavin_synthase-like_b-brl"/>
</dbReference>
<dbReference type="SUPFAM" id="SSF63380">
    <property type="entry name" value="Riboflavin synthase domain-like"/>
    <property type="match status" value="1"/>
</dbReference>
<dbReference type="GO" id="GO:0050660">
    <property type="term" value="F:flavin adenine dinucleotide binding"/>
    <property type="evidence" value="ECO:0007669"/>
    <property type="project" value="TreeGrafter"/>
</dbReference>
<reference evidence="6" key="1">
    <citation type="submission" date="2019-03" db="EMBL/GenBank/DDBJ databases">
        <title>Improved annotation for the trematode Fasciola hepatica.</title>
        <authorList>
            <person name="Choi Y.-J."/>
            <person name="Martin J."/>
            <person name="Mitreva M."/>
        </authorList>
    </citation>
    <scope>NUCLEOTIDE SEQUENCE [LARGE SCALE GENOMIC DNA]</scope>
</reference>
<protein>
    <submittedName>
        <fullName evidence="6">Methionine synthase reductase</fullName>
    </submittedName>
</protein>
<dbReference type="Pfam" id="PF00667">
    <property type="entry name" value="FAD_binding_1"/>
    <property type="match status" value="1"/>
</dbReference>
<evidence type="ECO:0000256" key="1">
    <source>
        <dbReference type="ARBA" id="ARBA00001974"/>
    </source>
</evidence>
<dbReference type="GO" id="GO:0009086">
    <property type="term" value="P:methionine biosynthetic process"/>
    <property type="evidence" value="ECO:0007669"/>
    <property type="project" value="TreeGrafter"/>
</dbReference>
<evidence type="ECO:0000313" key="7">
    <source>
        <dbReference type="Proteomes" id="UP000230066"/>
    </source>
</evidence>
<comment type="cofactor">
    <cofactor evidence="1">
        <name>FAD</name>
        <dbReference type="ChEBI" id="CHEBI:57692"/>
    </cofactor>
</comment>
<dbReference type="Gene3D" id="1.20.990.10">
    <property type="entry name" value="NADPH-cytochrome p450 Reductase, Chain A, domain 3"/>
    <property type="match status" value="1"/>
</dbReference>
<dbReference type="GO" id="GO:0010181">
    <property type="term" value="F:FMN binding"/>
    <property type="evidence" value="ECO:0007669"/>
    <property type="project" value="TreeGrafter"/>
</dbReference>
<evidence type="ECO:0000259" key="5">
    <source>
        <dbReference type="PROSITE" id="PS51384"/>
    </source>
</evidence>
<dbReference type="Gene3D" id="3.40.50.80">
    <property type="entry name" value="Nucleotide-binding domain of ferredoxin-NADP reductase (FNR) module"/>
    <property type="match status" value="1"/>
</dbReference>
<dbReference type="GO" id="GO:0050667">
    <property type="term" value="P:homocysteine metabolic process"/>
    <property type="evidence" value="ECO:0007669"/>
    <property type="project" value="TreeGrafter"/>
</dbReference>
<dbReference type="Gene3D" id="2.40.30.10">
    <property type="entry name" value="Translation factors"/>
    <property type="match status" value="1"/>
</dbReference>
<dbReference type="PROSITE" id="PS51384">
    <property type="entry name" value="FAD_FR"/>
    <property type="match status" value="1"/>
</dbReference>
<accession>A0A4E0RB11</accession>
<evidence type="ECO:0000256" key="3">
    <source>
        <dbReference type="ARBA" id="ARBA00022827"/>
    </source>
</evidence>
<dbReference type="Proteomes" id="UP000230066">
    <property type="component" value="Unassembled WGS sequence"/>
</dbReference>
<evidence type="ECO:0000313" key="6">
    <source>
        <dbReference type="EMBL" id="THD19198.1"/>
    </source>
</evidence>
<dbReference type="PRINTS" id="PR00371">
    <property type="entry name" value="FPNCR"/>
</dbReference>
<evidence type="ECO:0000256" key="2">
    <source>
        <dbReference type="ARBA" id="ARBA00022630"/>
    </source>
</evidence>
<gene>
    <name evidence="6" type="ORF">D915_010125</name>
</gene>
<keyword evidence="4" id="KW-0560">Oxidoreductase</keyword>
<keyword evidence="7" id="KW-1185">Reference proteome</keyword>
<evidence type="ECO:0000256" key="4">
    <source>
        <dbReference type="ARBA" id="ARBA00023002"/>
    </source>
</evidence>
<keyword evidence="2" id="KW-0285">Flavoprotein</keyword>
<dbReference type="PANTHER" id="PTHR19384">
    <property type="entry name" value="NITRIC OXIDE SYNTHASE-RELATED"/>
    <property type="match status" value="1"/>
</dbReference>